<feature type="region of interest" description="Disordered" evidence="1">
    <location>
        <begin position="1"/>
        <end position="66"/>
    </location>
</feature>
<protein>
    <submittedName>
        <fullName evidence="2">Uncharacterized protein</fullName>
    </submittedName>
</protein>
<feature type="compositionally biased region" description="Basic residues" evidence="1">
    <location>
        <begin position="107"/>
        <end position="123"/>
    </location>
</feature>
<dbReference type="Proteomes" id="UP000595703">
    <property type="component" value="Chromosome"/>
</dbReference>
<accession>A0A7U3V046</accession>
<dbReference type="AlphaFoldDB" id="A0A7U3V046"/>
<feature type="region of interest" description="Disordered" evidence="1">
    <location>
        <begin position="107"/>
        <end position="145"/>
    </location>
</feature>
<name>A0A7U3V046_9ACTN</name>
<feature type="compositionally biased region" description="Basic and acidic residues" evidence="1">
    <location>
        <begin position="136"/>
        <end position="145"/>
    </location>
</feature>
<evidence type="ECO:0000256" key="1">
    <source>
        <dbReference type="SAM" id="MobiDB-lite"/>
    </source>
</evidence>
<evidence type="ECO:0000313" key="3">
    <source>
        <dbReference type="Proteomes" id="UP000595703"/>
    </source>
</evidence>
<reference evidence="2 3" key="1">
    <citation type="journal article" date="2010" name="J. Bacteriol.">
        <title>Biochemical characterization of a novel indole prenyltransferase from Streptomyces sp. SN-593.</title>
        <authorList>
            <person name="Takahashi S."/>
            <person name="Takagi H."/>
            <person name="Toyoda A."/>
            <person name="Uramoto M."/>
            <person name="Nogawa T."/>
            <person name="Ueki M."/>
            <person name="Sakaki Y."/>
            <person name="Osada H."/>
        </authorList>
    </citation>
    <scope>NUCLEOTIDE SEQUENCE [LARGE SCALE GENOMIC DNA]</scope>
    <source>
        <strain evidence="2 3">SN-593</strain>
    </source>
</reference>
<feature type="compositionally biased region" description="Low complexity" evidence="1">
    <location>
        <begin position="126"/>
        <end position="135"/>
    </location>
</feature>
<reference evidence="2 3" key="3">
    <citation type="journal article" date="2011" name="Nat. Chem. Biol.">
        <title>Reveromycin A biosynthesis uses RevG and RevJ for stereospecific spiroacetal formation.</title>
        <authorList>
            <person name="Takahashi S."/>
            <person name="Toyoda A."/>
            <person name="Sekiyama Y."/>
            <person name="Takagi H."/>
            <person name="Nogawa T."/>
            <person name="Uramoto M."/>
            <person name="Suzuki R."/>
            <person name="Koshino H."/>
            <person name="Kumano T."/>
            <person name="Panthee S."/>
            <person name="Dairi T."/>
            <person name="Ishikawa J."/>
            <person name="Ikeda H."/>
            <person name="Sakaki Y."/>
            <person name="Osada H."/>
        </authorList>
    </citation>
    <scope>NUCLEOTIDE SEQUENCE [LARGE SCALE GENOMIC DNA]</scope>
    <source>
        <strain evidence="2 3">SN-593</strain>
    </source>
</reference>
<dbReference type="KEGG" id="arev:RVR_9718"/>
<sequence>MGQAGTGGAVSSASSRLRPAGTRNSRHNRSPARQPSSTAIDRNHPFKPGIDLRYRSESPSTCSTKVLREQLLRSQKYLRTRNRITTPFEPNGRSARRRRYELCAHRAHRARRARHRQSGHRTGRPATTASTTDLSATRRETAKKR</sequence>
<proteinExistence type="predicted"/>
<reference evidence="2 3" key="2">
    <citation type="journal article" date="2011" name="J. Antibiot.">
        <title>Furaquinocins I and J: novel polyketide isoprenoid hybrid compounds from Streptomyces reveromyceticus SN-593.</title>
        <authorList>
            <person name="Panthee S."/>
            <person name="Takahashi S."/>
            <person name="Takagi H."/>
            <person name="Nogawa T."/>
            <person name="Oowada E."/>
            <person name="Uramoto M."/>
            <person name="Osada H."/>
        </authorList>
    </citation>
    <scope>NUCLEOTIDE SEQUENCE [LARGE SCALE GENOMIC DNA]</scope>
    <source>
        <strain evidence="2 3">SN-593</strain>
    </source>
</reference>
<gene>
    <name evidence="2" type="ORF">RVR_9718</name>
</gene>
<evidence type="ECO:0000313" key="2">
    <source>
        <dbReference type="EMBL" id="BBB02027.1"/>
    </source>
</evidence>
<reference evidence="2 3" key="4">
    <citation type="journal article" date="2020" name="Sci. Rep.">
        <title>beta-carboline chemical signals induce reveromycin production through a LuxR family regulator in Streptomyces sp. SN-593.</title>
        <authorList>
            <person name="Panthee S."/>
            <person name="Kito N."/>
            <person name="Hayashi T."/>
            <person name="Shimizu T."/>
            <person name="Ishikawa J."/>
            <person name="Hamamoto H."/>
            <person name="Osada H."/>
            <person name="Takahashi S."/>
        </authorList>
    </citation>
    <scope>NUCLEOTIDE SEQUENCE [LARGE SCALE GENOMIC DNA]</scope>
    <source>
        <strain evidence="2 3">SN-593</strain>
    </source>
</reference>
<feature type="compositionally biased region" description="Polar residues" evidence="1">
    <location>
        <begin position="31"/>
        <end position="40"/>
    </location>
</feature>
<dbReference type="EMBL" id="AP018365">
    <property type="protein sequence ID" value="BBB02027.1"/>
    <property type="molecule type" value="Genomic_DNA"/>
</dbReference>
<organism evidence="2 3">
    <name type="scientific">Actinacidiphila reveromycinica</name>
    <dbReference type="NCBI Taxonomy" id="659352"/>
    <lineage>
        <taxon>Bacteria</taxon>
        <taxon>Bacillati</taxon>
        <taxon>Actinomycetota</taxon>
        <taxon>Actinomycetes</taxon>
        <taxon>Kitasatosporales</taxon>
        <taxon>Streptomycetaceae</taxon>
        <taxon>Actinacidiphila</taxon>
    </lineage>
</organism>
<keyword evidence="3" id="KW-1185">Reference proteome</keyword>